<feature type="non-terminal residue" evidence="2">
    <location>
        <position position="433"/>
    </location>
</feature>
<feature type="non-terminal residue" evidence="2">
    <location>
        <position position="1"/>
    </location>
</feature>
<dbReference type="EMBL" id="CAXITT010000169">
    <property type="protein sequence ID" value="CAL1534370.1"/>
    <property type="molecule type" value="Genomic_DNA"/>
</dbReference>
<organism evidence="2 3">
    <name type="scientific">Lymnaea stagnalis</name>
    <name type="common">Great pond snail</name>
    <name type="synonym">Helix stagnalis</name>
    <dbReference type="NCBI Taxonomy" id="6523"/>
    <lineage>
        <taxon>Eukaryota</taxon>
        <taxon>Metazoa</taxon>
        <taxon>Spiralia</taxon>
        <taxon>Lophotrochozoa</taxon>
        <taxon>Mollusca</taxon>
        <taxon>Gastropoda</taxon>
        <taxon>Heterobranchia</taxon>
        <taxon>Euthyneura</taxon>
        <taxon>Panpulmonata</taxon>
        <taxon>Hygrophila</taxon>
        <taxon>Lymnaeoidea</taxon>
        <taxon>Lymnaeidae</taxon>
        <taxon>Lymnaea</taxon>
    </lineage>
</organism>
<accession>A0AAV2HLN5</accession>
<name>A0AAV2HLN5_LYMST</name>
<proteinExistence type="predicted"/>
<dbReference type="InterPro" id="IPR035234">
    <property type="entry name" value="IgGFc-bd_N"/>
</dbReference>
<comment type="caution">
    <text evidence="2">The sequence shown here is derived from an EMBL/GenBank/DDBJ whole genome shotgun (WGS) entry which is preliminary data.</text>
</comment>
<dbReference type="Proteomes" id="UP001497497">
    <property type="component" value="Unassembled WGS sequence"/>
</dbReference>
<keyword evidence="3" id="KW-1185">Reference proteome</keyword>
<evidence type="ECO:0000259" key="1">
    <source>
        <dbReference type="Pfam" id="PF17517"/>
    </source>
</evidence>
<evidence type="ECO:0000313" key="3">
    <source>
        <dbReference type="Proteomes" id="UP001497497"/>
    </source>
</evidence>
<reference evidence="2 3" key="1">
    <citation type="submission" date="2024-04" db="EMBL/GenBank/DDBJ databases">
        <authorList>
            <consortium name="Genoscope - CEA"/>
            <person name="William W."/>
        </authorList>
    </citation>
    <scope>NUCLEOTIDE SEQUENCE [LARGE SCALE GENOMIC DNA]</scope>
</reference>
<dbReference type="PANTHER" id="PTHR46534">
    <property type="entry name" value="IGGFC_BINDING DOMAIN-CONTAINING PROTEIN"/>
    <property type="match status" value="1"/>
</dbReference>
<feature type="domain" description="IgGFc-binding protein N-terminal" evidence="1">
    <location>
        <begin position="143"/>
        <end position="430"/>
    </location>
</feature>
<evidence type="ECO:0000313" key="2">
    <source>
        <dbReference type="EMBL" id="CAL1534370.1"/>
    </source>
</evidence>
<gene>
    <name evidence="2" type="ORF">GSLYS_00008330001</name>
</gene>
<dbReference type="Pfam" id="PF17517">
    <property type="entry name" value="IgGFc_binding"/>
    <property type="match status" value="1"/>
</dbReference>
<dbReference type="AlphaFoldDB" id="A0AAV2HLN5"/>
<sequence length="433" mass="48364">EQWLVLSTHSDALSRKMYFLNLLFIFSPIKCVVTSISTSMGTEFLVAVPMLMDDENTHNSGITFVMTTSARKPVTVMITCPGFKGEPKLNEAVSLLRLMPVEYQIPSKYRSEVEVGPKWSYKLMSDTIFALYVLLMASSKSVDTFLALPTVAWRKQYLAITVSVTPSLQIISAKEDNTVRVLLQFLGVSTSILYEGRRYGNNDTLQFKLQVGEAFAVSKCRNHQYVSLSGSLITGSKEIGVISGNCKAQLTTHVCNNKHEIAHPKSKDIVAEMMPSSKTSGFTFILIDMPKRWVNGSYYIVGASGTELTVTHADKVKQIFIDDKRIIYLDTPTCCSHVKSNQPVQVAFVARPACVRMGHDYQVVVEEPQGDGSLAMLVPNELFYVIYAWRTPDTLDLYGSFAALVVKSEQIPDLRLNDRKLYKGIFDWKQVAG</sequence>
<protein>
    <recommendedName>
        <fullName evidence="1">IgGFc-binding protein N-terminal domain-containing protein</fullName>
    </recommendedName>
</protein>
<dbReference type="PANTHER" id="PTHR46534:SF1">
    <property type="entry name" value="IGGFC-BINDING PROTEIN N-TERMINAL DOMAIN-CONTAINING PROTEIN"/>
    <property type="match status" value="1"/>
</dbReference>